<accession>A0A1F5F579</accession>
<proteinExistence type="predicted"/>
<comment type="caution">
    <text evidence="1">The sequence shown here is derived from an EMBL/GenBank/DDBJ whole genome shotgun (WGS) entry which is preliminary data.</text>
</comment>
<dbReference type="AlphaFoldDB" id="A0A1F5F579"/>
<dbReference type="Proteomes" id="UP000177187">
    <property type="component" value="Unassembled WGS sequence"/>
</dbReference>
<organism evidence="1 2">
    <name type="scientific">Candidatus Coatesbacteria bacterium RBG_13_66_14</name>
    <dbReference type="NCBI Taxonomy" id="1817816"/>
    <lineage>
        <taxon>Bacteria</taxon>
        <taxon>Candidatus Coatesiibacteriota</taxon>
    </lineage>
</organism>
<reference evidence="1 2" key="1">
    <citation type="journal article" date="2016" name="Nat. Commun.">
        <title>Thousands of microbial genomes shed light on interconnected biogeochemical processes in an aquifer system.</title>
        <authorList>
            <person name="Anantharaman K."/>
            <person name="Brown C.T."/>
            <person name="Hug L.A."/>
            <person name="Sharon I."/>
            <person name="Castelle C.J."/>
            <person name="Probst A.J."/>
            <person name="Thomas B.C."/>
            <person name="Singh A."/>
            <person name="Wilkins M.J."/>
            <person name="Karaoz U."/>
            <person name="Brodie E.L."/>
            <person name="Williams K.H."/>
            <person name="Hubbard S.S."/>
            <person name="Banfield J.F."/>
        </authorList>
    </citation>
    <scope>NUCLEOTIDE SEQUENCE [LARGE SCALE GENOMIC DNA]</scope>
</reference>
<evidence type="ECO:0000313" key="1">
    <source>
        <dbReference type="EMBL" id="OGD74484.1"/>
    </source>
</evidence>
<sequence>MTNWNGDECQLIKTIDFTCTYTGPNSKRWTFKTDGDYYYDQDPDPFFFPSLNWWSKPWENPPVHCRTYVRGYTWQEFGGGGGWVLTDEDTSYNPSNPPGINPDWKYYIIYQGDWNYWAWDTVYLDLTD</sequence>
<name>A0A1F5F579_9BACT</name>
<gene>
    <name evidence="1" type="ORF">A2Y64_01900</name>
</gene>
<dbReference type="EMBL" id="MFAF01000102">
    <property type="protein sequence ID" value="OGD74484.1"/>
    <property type="molecule type" value="Genomic_DNA"/>
</dbReference>
<evidence type="ECO:0000313" key="2">
    <source>
        <dbReference type="Proteomes" id="UP000177187"/>
    </source>
</evidence>
<protein>
    <submittedName>
        <fullName evidence="1">Uncharacterized protein</fullName>
    </submittedName>
</protein>